<dbReference type="GO" id="GO:0071008">
    <property type="term" value="C:U2-type post-mRNA release spliceosomal complex"/>
    <property type="evidence" value="ECO:0007669"/>
    <property type="project" value="TreeGrafter"/>
</dbReference>
<comment type="caution">
    <text evidence="10">The sequence shown here is derived from an EMBL/GenBank/DDBJ whole genome shotgun (WGS) entry which is preliminary data.</text>
</comment>
<feature type="domain" description="G-patch" evidence="9">
    <location>
        <begin position="209"/>
        <end position="255"/>
    </location>
</feature>
<keyword evidence="3" id="KW-0507">mRNA processing</keyword>
<dbReference type="InterPro" id="IPR022159">
    <property type="entry name" value="STIP/TFIP11_N"/>
</dbReference>
<protein>
    <recommendedName>
        <fullName evidence="9">G-patch domain-containing protein</fullName>
    </recommendedName>
</protein>
<evidence type="ECO:0000256" key="2">
    <source>
        <dbReference type="ARBA" id="ARBA00010900"/>
    </source>
</evidence>
<evidence type="ECO:0000256" key="6">
    <source>
        <dbReference type="ARBA" id="ARBA00023242"/>
    </source>
</evidence>
<evidence type="ECO:0000259" key="9">
    <source>
        <dbReference type="PROSITE" id="PS50174"/>
    </source>
</evidence>
<dbReference type="Proteomes" id="UP000226431">
    <property type="component" value="Unassembled WGS sequence"/>
</dbReference>
<feature type="region of interest" description="Disordered" evidence="8">
    <location>
        <begin position="1"/>
        <end position="165"/>
    </location>
</feature>
<keyword evidence="7" id="KW-0175">Coiled coil</keyword>
<dbReference type="InterPro" id="IPR022783">
    <property type="entry name" value="GCFC_dom"/>
</dbReference>
<evidence type="ECO:0000256" key="4">
    <source>
        <dbReference type="ARBA" id="ARBA00022728"/>
    </source>
</evidence>
<reference evidence="10 11" key="1">
    <citation type="submission" date="2017-06" db="EMBL/GenBank/DDBJ databases">
        <title>Ant-infecting Ophiocordyceps genomes reveal a high diversity of potential behavioral manipulation genes and a possible major role for enterotoxins.</title>
        <authorList>
            <person name="De Bekker C."/>
            <person name="Evans H.C."/>
            <person name="Brachmann A."/>
            <person name="Hughes D.P."/>
        </authorList>
    </citation>
    <scope>NUCLEOTIDE SEQUENCE [LARGE SCALE GENOMIC DNA]</scope>
    <source>
        <strain evidence="10 11">Map16</strain>
    </source>
</reference>
<evidence type="ECO:0000313" key="10">
    <source>
        <dbReference type="EMBL" id="PHH75833.1"/>
    </source>
</evidence>
<dbReference type="PANTHER" id="PTHR23329">
    <property type="entry name" value="TUFTELIN-INTERACTING PROTEIN 11-RELATED"/>
    <property type="match status" value="1"/>
</dbReference>
<evidence type="ECO:0000256" key="8">
    <source>
        <dbReference type="SAM" id="MobiDB-lite"/>
    </source>
</evidence>
<evidence type="ECO:0000256" key="5">
    <source>
        <dbReference type="ARBA" id="ARBA00023187"/>
    </source>
</evidence>
<dbReference type="GO" id="GO:0000390">
    <property type="term" value="P:spliceosomal complex disassembly"/>
    <property type="evidence" value="ECO:0007669"/>
    <property type="project" value="InterPro"/>
</dbReference>
<proteinExistence type="inferred from homology"/>
<feature type="compositionally biased region" description="Acidic residues" evidence="8">
    <location>
        <begin position="115"/>
        <end position="129"/>
    </location>
</feature>
<dbReference type="EMBL" id="NJES01000194">
    <property type="protein sequence ID" value="PHH75833.1"/>
    <property type="molecule type" value="Genomic_DNA"/>
</dbReference>
<feature type="compositionally biased region" description="Polar residues" evidence="8">
    <location>
        <begin position="137"/>
        <end position="146"/>
    </location>
</feature>
<dbReference type="PROSITE" id="PS50174">
    <property type="entry name" value="G_PATCH"/>
    <property type="match status" value="1"/>
</dbReference>
<evidence type="ECO:0000256" key="3">
    <source>
        <dbReference type="ARBA" id="ARBA00022664"/>
    </source>
</evidence>
<organism evidence="10 11">
    <name type="scientific">Ophiocordyceps camponoti-rufipedis</name>
    <dbReference type="NCBI Taxonomy" id="2004952"/>
    <lineage>
        <taxon>Eukaryota</taxon>
        <taxon>Fungi</taxon>
        <taxon>Dikarya</taxon>
        <taxon>Ascomycota</taxon>
        <taxon>Pezizomycotina</taxon>
        <taxon>Sordariomycetes</taxon>
        <taxon>Hypocreomycetidae</taxon>
        <taxon>Hypocreales</taxon>
        <taxon>Ophiocordycipitaceae</taxon>
        <taxon>Ophiocordyceps</taxon>
    </lineage>
</organism>
<dbReference type="Pfam" id="PF12457">
    <property type="entry name" value="TIP_N"/>
    <property type="match status" value="1"/>
</dbReference>
<dbReference type="GO" id="GO:0003676">
    <property type="term" value="F:nucleic acid binding"/>
    <property type="evidence" value="ECO:0007669"/>
    <property type="project" value="InterPro"/>
</dbReference>
<dbReference type="Pfam" id="PF07842">
    <property type="entry name" value="GCFC"/>
    <property type="match status" value="1"/>
</dbReference>
<gene>
    <name evidence="10" type="ORF">CDD80_2023</name>
</gene>
<evidence type="ECO:0000256" key="7">
    <source>
        <dbReference type="SAM" id="Coils"/>
    </source>
</evidence>
<evidence type="ECO:0000313" key="11">
    <source>
        <dbReference type="Proteomes" id="UP000226431"/>
    </source>
</evidence>
<dbReference type="AlphaFoldDB" id="A0A2C5Z7K4"/>
<dbReference type="PANTHER" id="PTHR23329:SF1">
    <property type="entry name" value="TUFTELIN-INTERACTING PROTEIN 11"/>
    <property type="match status" value="1"/>
</dbReference>
<dbReference type="SMART" id="SM00443">
    <property type="entry name" value="G_patch"/>
    <property type="match status" value="1"/>
</dbReference>
<keyword evidence="5" id="KW-0508">mRNA splicing</keyword>
<keyword evidence="4" id="KW-0747">Spliceosome</keyword>
<keyword evidence="6" id="KW-0539">Nucleus</keyword>
<feature type="compositionally biased region" description="Low complexity" evidence="8">
    <location>
        <begin position="17"/>
        <end position="26"/>
    </location>
</feature>
<dbReference type="InterPro" id="IPR045211">
    <property type="entry name" value="TFP11/STIP/Ntr1"/>
</dbReference>
<sequence length="768" mass="84996">MDGSARLAFDPSRVNKASAADYSSSESESEDEHVLPGVDNDFGDFNPRKKRRIGANGKEKAALGIFGSDSDDDRPGQRWKGKTLRRKGVSFVSTDAQGVHDGVESDILESHPESSEENLDSEDDDDEAEAGVGLGFSKTSRTANGSRKQEQKPSPAEAKPTLGAKGIFVRASVPPANAPVLTQEAMDSTPPIRNKPQPSAFGSKGKVNAKSFGARMMAKMGYVDGMGLGKEGQGRNVVIEANLRPQGIGLGAVKEKTESERKEEKRQAQLRGEVVIDSDEEEKRQRKAKKMSRGIAGRSASGTPRRQKTKYITAEELKAAAPGLHIPDAFTPILDMTGPEGKLLTSASGVMTPRGGVAEPVEVVEARKLVKRAQAELMAFSEEWRSLEERKSWLKLELQEREQEVDDLRSELGRQQNLSAIVAEQLTQASDWDQVVACLDKAVSLGTVTPEVADVAVAAMHPFLKAADWKPLEEPGRFASDLKRLSSLLTKSETGGDGKTINKWDSRAAKADGVYRQHRKATTSYESMMYKLWLPRVLAAIREWDALTPGPMVSVVEVWDDIMPPFVRTQVMESIGRKLESALAEWNPRKKKQLPHTWLFPWLPLLPAYHLDAKGTGLVADVKRKLRQLVDGWDFERGVVPGLEQWQEVLGSEWRPLMMSHVLPSMSRCLRARFRVDPADQEPYLPVLVGALEWQAMLGDAVMGEMVVQTVLPMWNAKLQAWLGLEEADLAEVADWYGWWRGTMLKKVARTQVVSEELDKGLRIMMML</sequence>
<dbReference type="OrthoDB" id="4822at2759"/>
<name>A0A2C5Z7K4_9HYPO</name>
<feature type="compositionally biased region" description="Basic residues" evidence="8">
    <location>
        <begin position="77"/>
        <end position="88"/>
    </location>
</feature>
<dbReference type="STRING" id="2004952.A0A2C5Z7K4"/>
<keyword evidence="11" id="KW-1185">Reference proteome</keyword>
<evidence type="ECO:0000256" key="1">
    <source>
        <dbReference type="ARBA" id="ARBA00004123"/>
    </source>
</evidence>
<feature type="region of interest" description="Disordered" evidence="8">
    <location>
        <begin position="179"/>
        <end position="206"/>
    </location>
</feature>
<feature type="region of interest" description="Disordered" evidence="8">
    <location>
        <begin position="278"/>
        <end position="308"/>
    </location>
</feature>
<feature type="coiled-coil region" evidence="7">
    <location>
        <begin position="363"/>
        <end position="418"/>
    </location>
</feature>
<comment type="subcellular location">
    <subcellularLocation>
        <location evidence="1">Nucleus</location>
    </subcellularLocation>
</comment>
<dbReference type="InterPro" id="IPR000467">
    <property type="entry name" value="G_patch_dom"/>
</dbReference>
<accession>A0A2C5Z7K4</accession>
<comment type="similarity">
    <text evidence="2">Belongs to the TFP11/STIP family.</text>
</comment>
<dbReference type="Pfam" id="PF01585">
    <property type="entry name" value="G-patch"/>
    <property type="match status" value="1"/>
</dbReference>